<dbReference type="PANTHER" id="PTHR43420">
    <property type="entry name" value="ACETYLTRANSFERASE"/>
    <property type="match status" value="1"/>
</dbReference>
<comment type="caution">
    <text evidence="4">The sequence shown here is derived from an EMBL/GenBank/DDBJ whole genome shotgun (WGS) entry which is preliminary data.</text>
</comment>
<organism evidence="4 5">
    <name type="scientific">Paraeggerthella hongkongensis</name>
    <dbReference type="NCBI Taxonomy" id="230658"/>
    <lineage>
        <taxon>Bacteria</taxon>
        <taxon>Bacillati</taxon>
        <taxon>Actinomycetota</taxon>
        <taxon>Coriobacteriia</taxon>
        <taxon>Eggerthellales</taxon>
        <taxon>Eggerthellaceae</taxon>
        <taxon>Paraeggerthella</taxon>
    </lineage>
</organism>
<dbReference type="InterPro" id="IPR050680">
    <property type="entry name" value="YpeA/RimI_acetyltransf"/>
</dbReference>
<dbReference type="Gene3D" id="3.40.630.30">
    <property type="match status" value="1"/>
</dbReference>
<sequence length="176" mass="19527">MLHARAARSDEFDRVMAFYTKMIDEMHGTDFDVRWKHGEHPSPAFLRVSVDAGEVYLVEDLEDGAIASAMVLNGSGAAGYESVPWCVSADPDEVLVIHVLATLPAYHGRGCARILLEGGISAARARGKRALRLDTFVHNERSHRLYESCGFQKVGIYNLFYDDLGTVGFVLYEFAL</sequence>
<dbReference type="CDD" id="cd04301">
    <property type="entry name" value="NAT_SF"/>
    <property type="match status" value="1"/>
</dbReference>
<gene>
    <name evidence="4" type="ORF">DMP08_00015</name>
</gene>
<accession>A0A3N0BKC7</accession>
<dbReference type="InterPro" id="IPR000182">
    <property type="entry name" value="GNAT_dom"/>
</dbReference>
<keyword evidence="1 4" id="KW-0808">Transferase</keyword>
<evidence type="ECO:0000259" key="3">
    <source>
        <dbReference type="PROSITE" id="PS51186"/>
    </source>
</evidence>
<keyword evidence="5" id="KW-1185">Reference proteome</keyword>
<protein>
    <submittedName>
        <fullName evidence="4">N-acetyltransferase</fullName>
    </submittedName>
</protein>
<dbReference type="SUPFAM" id="SSF55729">
    <property type="entry name" value="Acyl-CoA N-acyltransferases (Nat)"/>
    <property type="match status" value="1"/>
</dbReference>
<dbReference type="GO" id="GO:0016747">
    <property type="term" value="F:acyltransferase activity, transferring groups other than amino-acyl groups"/>
    <property type="evidence" value="ECO:0007669"/>
    <property type="project" value="InterPro"/>
</dbReference>
<dbReference type="PROSITE" id="PS51186">
    <property type="entry name" value="GNAT"/>
    <property type="match status" value="1"/>
</dbReference>
<name>A0A3N0BKC7_9ACTN</name>
<dbReference type="OrthoDB" id="273614at2"/>
<evidence type="ECO:0000313" key="5">
    <source>
        <dbReference type="Proteomes" id="UP000278632"/>
    </source>
</evidence>
<evidence type="ECO:0000256" key="2">
    <source>
        <dbReference type="ARBA" id="ARBA00023315"/>
    </source>
</evidence>
<dbReference type="Proteomes" id="UP000278632">
    <property type="component" value="Unassembled WGS sequence"/>
</dbReference>
<dbReference type="Pfam" id="PF00583">
    <property type="entry name" value="Acetyltransf_1"/>
    <property type="match status" value="1"/>
</dbReference>
<dbReference type="RefSeq" id="WP_123190971.1">
    <property type="nucleotide sequence ID" value="NZ_QICD01000001.1"/>
</dbReference>
<keyword evidence="2" id="KW-0012">Acyltransferase</keyword>
<dbReference type="AlphaFoldDB" id="A0A3N0BKC7"/>
<evidence type="ECO:0000313" key="4">
    <source>
        <dbReference type="EMBL" id="RNL48889.1"/>
    </source>
</evidence>
<feature type="domain" description="N-acetyltransferase" evidence="3">
    <location>
        <begin position="2"/>
        <end position="176"/>
    </location>
</feature>
<dbReference type="EMBL" id="QICD01000001">
    <property type="protein sequence ID" value="RNL48889.1"/>
    <property type="molecule type" value="Genomic_DNA"/>
</dbReference>
<proteinExistence type="predicted"/>
<evidence type="ECO:0000256" key="1">
    <source>
        <dbReference type="ARBA" id="ARBA00022679"/>
    </source>
</evidence>
<dbReference type="InterPro" id="IPR016181">
    <property type="entry name" value="Acyl_CoA_acyltransferase"/>
</dbReference>
<reference evidence="5" key="1">
    <citation type="submission" date="2018-05" db="EMBL/GenBank/DDBJ databases">
        <title>Genome Sequencing of selected type strains of the family Eggerthellaceae.</title>
        <authorList>
            <person name="Danylec N."/>
            <person name="Stoll D.A."/>
            <person name="Doetsch A."/>
            <person name="Huch M."/>
        </authorList>
    </citation>
    <scope>NUCLEOTIDE SEQUENCE [LARGE SCALE GENOMIC DNA]</scope>
    <source>
        <strain evidence="5">DSM 16106</strain>
    </source>
</reference>